<protein>
    <recommendedName>
        <fullName evidence="4">Cell envelope biogenesis protein TolA</fullName>
    </recommendedName>
</protein>
<dbReference type="Proteomes" id="UP000193978">
    <property type="component" value="Chromosome"/>
</dbReference>
<evidence type="ECO:0008006" key="4">
    <source>
        <dbReference type="Google" id="ProtNLM"/>
    </source>
</evidence>
<dbReference type="RefSeq" id="WP_085770188.1">
    <property type="nucleotide sequence ID" value="NZ_AP027149.1"/>
</dbReference>
<evidence type="ECO:0000313" key="3">
    <source>
        <dbReference type="Proteomes" id="UP000193978"/>
    </source>
</evidence>
<feature type="compositionally biased region" description="Basic and acidic residues" evidence="1">
    <location>
        <begin position="153"/>
        <end position="203"/>
    </location>
</feature>
<dbReference type="STRING" id="655015.B1812_02490"/>
<dbReference type="AlphaFoldDB" id="A0A1W6MRD8"/>
<feature type="compositionally biased region" description="Basic and acidic residues" evidence="1">
    <location>
        <begin position="71"/>
        <end position="93"/>
    </location>
</feature>
<dbReference type="EMBL" id="CP019948">
    <property type="protein sequence ID" value="ARN80132.1"/>
    <property type="molecule type" value="Genomic_DNA"/>
</dbReference>
<proteinExistence type="predicted"/>
<evidence type="ECO:0000313" key="2">
    <source>
        <dbReference type="EMBL" id="ARN80132.1"/>
    </source>
</evidence>
<gene>
    <name evidence="2" type="ORF">B1812_02490</name>
</gene>
<evidence type="ECO:0000256" key="1">
    <source>
        <dbReference type="SAM" id="MobiDB-lite"/>
    </source>
</evidence>
<organism evidence="2 3">
    <name type="scientific">Methylocystis bryophila</name>
    <dbReference type="NCBI Taxonomy" id="655015"/>
    <lineage>
        <taxon>Bacteria</taxon>
        <taxon>Pseudomonadati</taxon>
        <taxon>Pseudomonadota</taxon>
        <taxon>Alphaproteobacteria</taxon>
        <taxon>Hyphomicrobiales</taxon>
        <taxon>Methylocystaceae</taxon>
        <taxon>Methylocystis</taxon>
    </lineage>
</organism>
<keyword evidence="3" id="KW-1185">Reference proteome</keyword>
<accession>A0A1W6MRD8</accession>
<feature type="compositionally biased region" description="Basic and acidic residues" evidence="1">
    <location>
        <begin position="135"/>
        <end position="146"/>
    </location>
</feature>
<reference evidence="2 3" key="1">
    <citation type="submission" date="2017-02" db="EMBL/GenBank/DDBJ databases">
        <authorList>
            <person name="Peterson S.W."/>
        </authorList>
    </citation>
    <scope>NUCLEOTIDE SEQUENCE [LARGE SCALE GENOMIC DNA]</scope>
    <source>
        <strain evidence="2 3">S285</strain>
    </source>
</reference>
<name>A0A1W6MRD8_9HYPH</name>
<dbReference type="OrthoDB" id="7161229at2"/>
<feature type="region of interest" description="Disordered" evidence="1">
    <location>
        <begin position="53"/>
        <end position="206"/>
    </location>
</feature>
<sequence length="349" mass="37608">MFSGFSRSEPGLPISAALHVGLLAALLISFSRAPKFEDALETISIDVVSDSQINEVSKGEKSAKRGPPAVRAEKAQKTETRPEPPSREAKRDVPAPPPQAKPNGEPNPDEAPQKAAQAAPPLPPSRPKVAQPQADAKEPDDAEVVKPKPPVRPKIETAKADTPAPEKPKEKPRLKVDDISKILDQKAKDSAAPKPKSGDENAPKSKFNAATISNLLSHEAPQQRGSTANERVQLAALGAPTATGQHLTPSMEARIGQYIKDHYQPCWKSGLSLGQSTFAPVVRFHLTREGDLEGAPLILNHAPGSVEQARSAQAVQAVRRCSPMKIPAEFLPYYEQVLHEVDIRFSDLD</sequence>
<dbReference type="KEGG" id="mbry:B1812_02490"/>
<dbReference type="Gene3D" id="3.30.1150.10">
    <property type="match status" value="1"/>
</dbReference>